<feature type="transmembrane region" description="Helical" evidence="1">
    <location>
        <begin position="28"/>
        <end position="47"/>
    </location>
</feature>
<evidence type="ECO:0000313" key="2">
    <source>
        <dbReference type="EMBL" id="GAA1392068.1"/>
    </source>
</evidence>
<accession>A0ABN1XWQ3</accession>
<comment type="caution">
    <text evidence="2">The sequence shown here is derived from an EMBL/GenBank/DDBJ whole genome shotgun (WGS) entry which is preliminary data.</text>
</comment>
<reference evidence="2 3" key="1">
    <citation type="journal article" date="2019" name="Int. J. Syst. Evol. Microbiol.">
        <title>The Global Catalogue of Microorganisms (GCM) 10K type strain sequencing project: providing services to taxonomists for standard genome sequencing and annotation.</title>
        <authorList>
            <consortium name="The Broad Institute Genomics Platform"/>
            <consortium name="The Broad Institute Genome Sequencing Center for Infectious Disease"/>
            <person name="Wu L."/>
            <person name="Ma J."/>
        </authorList>
    </citation>
    <scope>NUCLEOTIDE SEQUENCE [LARGE SCALE GENOMIC DNA]</scope>
    <source>
        <strain evidence="2 3">JCM 11896</strain>
    </source>
</reference>
<evidence type="ECO:0000256" key="1">
    <source>
        <dbReference type="SAM" id="Phobius"/>
    </source>
</evidence>
<organism evidence="2 3">
    <name type="scientific">Pseudonocardia kongjuensis</name>
    <dbReference type="NCBI Taxonomy" id="102227"/>
    <lineage>
        <taxon>Bacteria</taxon>
        <taxon>Bacillati</taxon>
        <taxon>Actinomycetota</taxon>
        <taxon>Actinomycetes</taxon>
        <taxon>Pseudonocardiales</taxon>
        <taxon>Pseudonocardiaceae</taxon>
        <taxon>Pseudonocardia</taxon>
    </lineage>
</organism>
<dbReference type="Proteomes" id="UP001501414">
    <property type="component" value="Unassembled WGS sequence"/>
</dbReference>
<keyword evidence="1" id="KW-1133">Transmembrane helix</keyword>
<evidence type="ECO:0000313" key="3">
    <source>
        <dbReference type="Proteomes" id="UP001501414"/>
    </source>
</evidence>
<dbReference type="EMBL" id="BAAAJK010000018">
    <property type="protein sequence ID" value="GAA1392068.1"/>
    <property type="molecule type" value="Genomic_DNA"/>
</dbReference>
<keyword evidence="1" id="KW-0812">Transmembrane</keyword>
<gene>
    <name evidence="2" type="ORF">GCM10009613_35840</name>
</gene>
<keyword evidence="3" id="KW-1185">Reference proteome</keyword>
<sequence>MGSVGLLILFAIVGALICAKARSAGGAAAFTGLAIVLFIATPLGQGIPDVMSTFMSSFDQASTPVLNRTPAEQASAVGGDR</sequence>
<keyword evidence="1" id="KW-0472">Membrane</keyword>
<protein>
    <submittedName>
        <fullName evidence="2">Uncharacterized protein</fullName>
    </submittedName>
</protein>
<name>A0ABN1XWQ3_9PSEU</name>
<dbReference type="RefSeq" id="WP_344023888.1">
    <property type="nucleotide sequence ID" value="NZ_BAAAJK010000018.1"/>
</dbReference>
<proteinExistence type="predicted"/>